<evidence type="ECO:0000256" key="1">
    <source>
        <dbReference type="SAM" id="MobiDB-lite"/>
    </source>
</evidence>
<gene>
    <name evidence="3" type="ORF">Q6348_02325</name>
</gene>
<feature type="region of interest" description="Disordered" evidence="1">
    <location>
        <begin position="31"/>
        <end position="74"/>
    </location>
</feature>
<dbReference type="EMBL" id="JAUQYP010000001">
    <property type="protein sequence ID" value="MDO8106028.1"/>
    <property type="molecule type" value="Genomic_DNA"/>
</dbReference>
<organism evidence="3 4">
    <name type="scientific">Actinotalea lenta</name>
    <dbReference type="NCBI Taxonomy" id="3064654"/>
    <lineage>
        <taxon>Bacteria</taxon>
        <taxon>Bacillati</taxon>
        <taxon>Actinomycetota</taxon>
        <taxon>Actinomycetes</taxon>
        <taxon>Micrococcales</taxon>
        <taxon>Cellulomonadaceae</taxon>
        <taxon>Actinotalea</taxon>
    </lineage>
</organism>
<proteinExistence type="predicted"/>
<dbReference type="Pfam" id="PF19843">
    <property type="entry name" value="DUF6318"/>
    <property type="match status" value="1"/>
</dbReference>
<evidence type="ECO:0000313" key="3">
    <source>
        <dbReference type="EMBL" id="MDO8106028.1"/>
    </source>
</evidence>
<keyword evidence="4" id="KW-1185">Reference proteome</keyword>
<evidence type="ECO:0000259" key="2">
    <source>
        <dbReference type="Pfam" id="PF19843"/>
    </source>
</evidence>
<dbReference type="RefSeq" id="WP_304599721.1">
    <property type="nucleotide sequence ID" value="NZ_JAUQYO010000002.1"/>
</dbReference>
<dbReference type="Proteomes" id="UP001232536">
    <property type="component" value="Unassembled WGS sequence"/>
</dbReference>
<accession>A0ABT9D7F4</accession>
<protein>
    <submittedName>
        <fullName evidence="3">DUF6318 family protein</fullName>
    </submittedName>
</protein>
<comment type="caution">
    <text evidence="3">The sequence shown here is derived from an EMBL/GenBank/DDBJ whole genome shotgun (WGS) entry which is preliminary data.</text>
</comment>
<sequence length="213" mass="22388">MKQGALWWTSRTPRWAVALVVIASVGGCTARGQAPSPTAPMASARRAVMPPTTAAPSPPRPTEPAKPTGWTRGGDDDAVAAARYFLDLYNYVRATGDLTEWDALSDPGCEFCANTHTRVAEVYQAGGRLDGGTVAVSDGALIDYTPELHVHSVQFAYTASPTTEFDRSGGAVRTAPEGGGYVVVEVGFTGERWMLVTGDARSRSVAPIGSSTP</sequence>
<reference evidence="3 4" key="1">
    <citation type="submission" date="2023-07" db="EMBL/GenBank/DDBJ databases">
        <title>Description of novel actinomycetes strains, isolated from tidal flat sediment.</title>
        <authorList>
            <person name="Lu C."/>
        </authorList>
    </citation>
    <scope>NUCLEOTIDE SEQUENCE [LARGE SCALE GENOMIC DNA]</scope>
    <source>
        <strain evidence="3 4">SYSU T00b441</strain>
    </source>
</reference>
<dbReference type="PROSITE" id="PS51257">
    <property type="entry name" value="PROKAR_LIPOPROTEIN"/>
    <property type="match status" value="1"/>
</dbReference>
<dbReference type="InterPro" id="IPR046281">
    <property type="entry name" value="DUF6318"/>
</dbReference>
<evidence type="ECO:0000313" key="4">
    <source>
        <dbReference type="Proteomes" id="UP001232536"/>
    </source>
</evidence>
<feature type="domain" description="DUF6318" evidence="2">
    <location>
        <begin position="55"/>
        <end position="197"/>
    </location>
</feature>
<name>A0ABT9D7F4_9CELL</name>